<comment type="caution">
    <text evidence="1">The sequence shown here is derived from an EMBL/GenBank/DDBJ whole genome shotgun (WGS) entry which is preliminary data.</text>
</comment>
<dbReference type="EMBL" id="JBHTMP010000078">
    <property type="protein sequence ID" value="MFD1325429.1"/>
    <property type="molecule type" value="Genomic_DNA"/>
</dbReference>
<protein>
    <submittedName>
        <fullName evidence="1">Uncharacterized protein</fullName>
    </submittedName>
</protein>
<organism evidence="1 2">
    <name type="scientific">Micromonospora sonneratiae</name>
    <dbReference type="NCBI Taxonomy" id="1184706"/>
    <lineage>
        <taxon>Bacteria</taxon>
        <taxon>Bacillati</taxon>
        <taxon>Actinomycetota</taxon>
        <taxon>Actinomycetes</taxon>
        <taxon>Micromonosporales</taxon>
        <taxon>Micromonosporaceae</taxon>
        <taxon>Micromonospora</taxon>
    </lineage>
</organism>
<evidence type="ECO:0000313" key="1">
    <source>
        <dbReference type="EMBL" id="MFD1325429.1"/>
    </source>
</evidence>
<gene>
    <name evidence="1" type="ORF">ACFQ4H_30530</name>
</gene>
<keyword evidence="2" id="KW-1185">Reference proteome</keyword>
<dbReference type="RefSeq" id="WP_377577754.1">
    <property type="nucleotide sequence ID" value="NZ_JBHTMP010000078.1"/>
</dbReference>
<accession>A0ABW3YM71</accession>
<proteinExistence type="predicted"/>
<name>A0ABW3YM71_9ACTN</name>
<dbReference type="Proteomes" id="UP001597260">
    <property type="component" value="Unassembled WGS sequence"/>
</dbReference>
<reference evidence="2" key="1">
    <citation type="journal article" date="2019" name="Int. J. Syst. Evol. Microbiol.">
        <title>The Global Catalogue of Microorganisms (GCM) 10K type strain sequencing project: providing services to taxonomists for standard genome sequencing and annotation.</title>
        <authorList>
            <consortium name="The Broad Institute Genomics Platform"/>
            <consortium name="The Broad Institute Genome Sequencing Center for Infectious Disease"/>
            <person name="Wu L."/>
            <person name="Ma J."/>
        </authorList>
    </citation>
    <scope>NUCLEOTIDE SEQUENCE [LARGE SCALE GENOMIC DNA]</scope>
    <source>
        <strain evidence="2">JCM 31037</strain>
    </source>
</reference>
<evidence type="ECO:0000313" key="2">
    <source>
        <dbReference type="Proteomes" id="UP001597260"/>
    </source>
</evidence>
<sequence length="118" mass="12773">MLEKAGQVAHETEAWATDSHSLRGWASNQAVLDRLVAQSQGDALTSSVHDPDEHGVGLLATAEVVMVGTVQENWSAGSEVYYNICVRFEVRRETTGPREITPVAVDCPQQVPTTRAPS</sequence>